<dbReference type="GO" id="GO:0000976">
    <property type="term" value="F:transcription cis-regulatory region binding"/>
    <property type="evidence" value="ECO:0007669"/>
    <property type="project" value="TreeGrafter"/>
</dbReference>
<dbReference type="Proteomes" id="UP000295560">
    <property type="component" value="Unassembled WGS sequence"/>
</dbReference>
<feature type="domain" description="HTH tetR-type" evidence="4">
    <location>
        <begin position="18"/>
        <end position="64"/>
    </location>
</feature>
<evidence type="ECO:0000256" key="3">
    <source>
        <dbReference type="ARBA" id="ARBA00023163"/>
    </source>
</evidence>
<dbReference type="InterPro" id="IPR036271">
    <property type="entry name" value="Tet_transcr_reg_TetR-rel_C_sf"/>
</dbReference>
<gene>
    <name evidence="5" type="ORF">EV378_2714</name>
</gene>
<reference evidence="5 6" key="1">
    <citation type="submission" date="2019-03" db="EMBL/GenBank/DDBJ databases">
        <title>Sequencing the genomes of 1000 actinobacteria strains.</title>
        <authorList>
            <person name="Klenk H.-P."/>
        </authorList>
    </citation>
    <scope>NUCLEOTIDE SEQUENCE [LARGE SCALE GENOMIC DNA]</scope>
    <source>
        <strain evidence="5 6">DSM 44969</strain>
    </source>
</reference>
<proteinExistence type="predicted"/>
<protein>
    <submittedName>
        <fullName evidence="5">TetR family transcriptional regulator</fullName>
    </submittedName>
</protein>
<accession>A0A4R1I2Y0</accession>
<name>A0A4R1I2Y0_PSEEN</name>
<dbReference type="Pfam" id="PF00440">
    <property type="entry name" value="TetR_N"/>
    <property type="match status" value="1"/>
</dbReference>
<dbReference type="SUPFAM" id="SSF48498">
    <property type="entry name" value="Tetracyclin repressor-like, C-terminal domain"/>
    <property type="match status" value="1"/>
</dbReference>
<dbReference type="InterPro" id="IPR001647">
    <property type="entry name" value="HTH_TetR"/>
</dbReference>
<evidence type="ECO:0000256" key="1">
    <source>
        <dbReference type="ARBA" id="ARBA00023015"/>
    </source>
</evidence>
<evidence type="ECO:0000256" key="2">
    <source>
        <dbReference type="ARBA" id="ARBA00023125"/>
    </source>
</evidence>
<evidence type="ECO:0000259" key="4">
    <source>
        <dbReference type="Pfam" id="PF00440"/>
    </source>
</evidence>
<dbReference type="SUPFAM" id="SSF46689">
    <property type="entry name" value="Homeodomain-like"/>
    <property type="match status" value="1"/>
</dbReference>
<keyword evidence="6" id="KW-1185">Reference proteome</keyword>
<dbReference type="RefSeq" id="WP_132424760.1">
    <property type="nucleotide sequence ID" value="NZ_SMFZ01000001.1"/>
</dbReference>
<dbReference type="Gene3D" id="1.10.10.60">
    <property type="entry name" value="Homeodomain-like"/>
    <property type="match status" value="1"/>
</dbReference>
<dbReference type="GO" id="GO:0003700">
    <property type="term" value="F:DNA-binding transcription factor activity"/>
    <property type="evidence" value="ECO:0007669"/>
    <property type="project" value="TreeGrafter"/>
</dbReference>
<evidence type="ECO:0000313" key="6">
    <source>
        <dbReference type="Proteomes" id="UP000295560"/>
    </source>
</evidence>
<comment type="caution">
    <text evidence="5">The sequence shown here is derived from an EMBL/GenBank/DDBJ whole genome shotgun (WGS) entry which is preliminary data.</text>
</comment>
<dbReference type="InterPro" id="IPR050109">
    <property type="entry name" value="HTH-type_TetR-like_transc_reg"/>
</dbReference>
<dbReference type="Gene3D" id="1.10.357.10">
    <property type="entry name" value="Tetracycline Repressor, domain 2"/>
    <property type="match status" value="1"/>
</dbReference>
<organism evidence="5 6">
    <name type="scientific">Pseudonocardia endophytica</name>
    <dbReference type="NCBI Taxonomy" id="401976"/>
    <lineage>
        <taxon>Bacteria</taxon>
        <taxon>Bacillati</taxon>
        <taxon>Actinomycetota</taxon>
        <taxon>Actinomycetes</taxon>
        <taxon>Pseudonocardiales</taxon>
        <taxon>Pseudonocardiaceae</taxon>
        <taxon>Pseudonocardia</taxon>
    </lineage>
</organism>
<dbReference type="EMBL" id="SMFZ01000001">
    <property type="protein sequence ID" value="TCK26869.1"/>
    <property type="molecule type" value="Genomic_DNA"/>
</dbReference>
<keyword evidence="2" id="KW-0238">DNA-binding</keyword>
<keyword evidence="1" id="KW-0805">Transcription regulation</keyword>
<keyword evidence="3" id="KW-0804">Transcription</keyword>
<dbReference type="PANTHER" id="PTHR30055">
    <property type="entry name" value="HTH-TYPE TRANSCRIPTIONAL REGULATOR RUTR"/>
    <property type="match status" value="1"/>
</dbReference>
<evidence type="ECO:0000313" key="5">
    <source>
        <dbReference type="EMBL" id="TCK26869.1"/>
    </source>
</evidence>
<sequence length="202" mass="22252">MRERSGRRLPPEVRRQQIVEATIEAVAALGYRAASFAKIAERSGLSSTRLISYHFAGRDELMSATVAHVYEQLGGHVAGHLAAADGPRAELAAYVRAVVGFVDGHRTEMQALSRIFVAFRDESGLSRSYDADTDERVIGTVEDILRRGQDDGVFRTFDTFVMGSLVQRSVDGVAFLLETRPDLDLTAYADELVATFDIATRR</sequence>
<dbReference type="OrthoDB" id="9806334at2"/>
<dbReference type="InterPro" id="IPR009057">
    <property type="entry name" value="Homeodomain-like_sf"/>
</dbReference>
<dbReference type="PANTHER" id="PTHR30055:SF234">
    <property type="entry name" value="HTH-TYPE TRANSCRIPTIONAL REGULATOR BETI"/>
    <property type="match status" value="1"/>
</dbReference>
<dbReference type="AlphaFoldDB" id="A0A4R1I2Y0"/>